<evidence type="ECO:0000313" key="11">
    <source>
        <dbReference type="Proteomes" id="UP001218412"/>
    </source>
</evidence>
<dbReference type="Pfam" id="PF00005">
    <property type="entry name" value="ABC_tran"/>
    <property type="match status" value="2"/>
</dbReference>
<dbReference type="PANTHER" id="PTHR43297:SF2">
    <property type="entry name" value="DIPEPTIDE TRANSPORT ATP-BINDING PROTEIN DPPD"/>
    <property type="match status" value="1"/>
</dbReference>
<dbReference type="EMBL" id="CP067134">
    <property type="protein sequence ID" value="WCR11385.1"/>
    <property type="molecule type" value="Genomic_DNA"/>
</dbReference>
<reference evidence="10 11" key="1">
    <citation type="submission" date="2021-01" db="EMBL/GenBank/DDBJ databases">
        <title>Biogeographic distribution of Paracoccus.</title>
        <authorList>
            <person name="Hollensteiner J."/>
            <person name="Leineberger J."/>
            <person name="Brinkhoff T."/>
            <person name="Daniel R."/>
        </authorList>
    </citation>
    <scope>NUCLEOTIDE SEQUENCE [LARGE SCALE GENOMIC DNA]</scope>
    <source>
        <strain evidence="10 11">LMG25392</strain>
    </source>
</reference>
<comment type="subcellular location">
    <subcellularLocation>
        <location evidence="1">Cell inner membrane</location>
        <topology evidence="1">Peripheral membrane protein</topology>
    </subcellularLocation>
</comment>
<dbReference type="PROSITE" id="PS50893">
    <property type="entry name" value="ABC_TRANSPORTER_2"/>
    <property type="match status" value="2"/>
</dbReference>
<feature type="compositionally biased region" description="Basic residues" evidence="8">
    <location>
        <begin position="64"/>
        <end position="84"/>
    </location>
</feature>
<accession>A0ABY7SWG4</accession>
<dbReference type="InterPro" id="IPR013563">
    <property type="entry name" value="Oligopep_ABC_C"/>
</dbReference>
<dbReference type="InterPro" id="IPR003439">
    <property type="entry name" value="ABC_transporter-like_ATP-bd"/>
</dbReference>
<sequence length="789" mass="85418">MGHDPGRGAGGAGIAGGGGVVLLDAARHRPACHRRQAAAALGRSSVRHRSFRPRHPVDGDAGRARVHRRGAGRGGHRRGRRRAPRPAGGGPSRRLAGRSGDARQRPDLRLPQPGHRHPHHRGVRPLGRQRDHRHRHLQHPRLRPRHARRRAADLDAGLYPRGRGGGQGRDPDQRPAHPAQHRQSADRAGHHPVQPGHPGRGGAVLCRAGRAAADAKLGPDAGRGADHGDAGPACGDHPRSLHRADGAGRQLAGRRAARRAGPKAEGDAVIQTRDLTVTIREATVLRGVDLRLVPGTITGLVGESGSGKSMTALAIIGLLPRRARATGQVLLDGRNLLKTPEKKMCSIRGRRIGMIFQEPMTALNPLMTIGDQVAEVLRIHHGLDRPAARARARQKLERVGLPQPRFPLTLYPHELSGGQRQRVAIALAIAERPDLLIADEPTTALDVTTQAQILDLLAGLVRDEGMALLLITHDLAVVAGLADRVAVMKSGEIVEEGPTETLFRTQSHPYTRQLFAASRHAPARRLRTSDAPLLQIRDAVREYRLPGGGALRAVDGVSLTIARGESVGLVGESGCGKSTLTRAVLGLDTLQGGQILLDGRQITAGHHMPPSLRAKMQVVFQDPFGSFDPRWRVRRLVAEPFHLTGRPRDWQDRVCAALEEVGLNAADADRYIHEFSGGQRQRIAIARALIIRPDLIVLDEAVSALDVRVRAQVLDLLAGLRDRNGLCYLFISHDLSVVRGITDRVLVMKQGRIVEDGSAEQVIDAPRDAYTRRLVAAMPRIPEAWVARA</sequence>
<feature type="compositionally biased region" description="Basic residues" evidence="8">
    <location>
        <begin position="114"/>
        <end position="123"/>
    </location>
</feature>
<feature type="compositionally biased region" description="Basic residues" evidence="8">
    <location>
        <begin position="130"/>
        <end position="149"/>
    </location>
</feature>
<dbReference type="Pfam" id="PF08352">
    <property type="entry name" value="oligo_HPY"/>
    <property type="match status" value="2"/>
</dbReference>
<keyword evidence="5" id="KW-0547">Nucleotide-binding</keyword>
<keyword evidence="6 10" id="KW-0067">ATP-binding</keyword>
<proteinExistence type="inferred from homology"/>
<feature type="compositionally biased region" description="Basic residues" evidence="8">
    <location>
        <begin position="45"/>
        <end position="54"/>
    </location>
</feature>
<protein>
    <submittedName>
        <fullName evidence="10">ABC transporter ATP-binding protein</fullName>
    </submittedName>
</protein>
<dbReference type="Proteomes" id="UP001218412">
    <property type="component" value="Chromosome"/>
</dbReference>
<evidence type="ECO:0000256" key="1">
    <source>
        <dbReference type="ARBA" id="ARBA00004417"/>
    </source>
</evidence>
<evidence type="ECO:0000256" key="5">
    <source>
        <dbReference type="ARBA" id="ARBA00022741"/>
    </source>
</evidence>
<evidence type="ECO:0000256" key="4">
    <source>
        <dbReference type="ARBA" id="ARBA00022475"/>
    </source>
</evidence>
<dbReference type="CDD" id="cd03257">
    <property type="entry name" value="ABC_NikE_OppD_transporters"/>
    <property type="match status" value="2"/>
</dbReference>
<evidence type="ECO:0000256" key="6">
    <source>
        <dbReference type="ARBA" id="ARBA00022840"/>
    </source>
</evidence>
<dbReference type="Gene3D" id="3.40.50.300">
    <property type="entry name" value="P-loop containing nucleotide triphosphate hydrolases"/>
    <property type="match status" value="2"/>
</dbReference>
<feature type="domain" description="ABC transporter" evidence="9">
    <location>
        <begin position="534"/>
        <end position="775"/>
    </location>
</feature>
<gene>
    <name evidence="10" type="ORF">JHW45_02990</name>
</gene>
<keyword evidence="4" id="KW-1003">Cell membrane</keyword>
<feature type="domain" description="ABC transporter" evidence="9">
    <location>
        <begin position="270"/>
        <end position="515"/>
    </location>
</feature>
<dbReference type="InterPro" id="IPR050388">
    <property type="entry name" value="ABC_Ni/Peptide_Import"/>
</dbReference>
<keyword evidence="7" id="KW-0472">Membrane</keyword>
<dbReference type="InterPro" id="IPR017871">
    <property type="entry name" value="ABC_transporter-like_CS"/>
</dbReference>
<organism evidence="10 11">
    <name type="scientific">Paracoccus stylophorae</name>
    <dbReference type="NCBI Taxonomy" id="659350"/>
    <lineage>
        <taxon>Bacteria</taxon>
        <taxon>Pseudomonadati</taxon>
        <taxon>Pseudomonadota</taxon>
        <taxon>Alphaproteobacteria</taxon>
        <taxon>Rhodobacterales</taxon>
        <taxon>Paracoccaceae</taxon>
        <taxon>Paracoccus</taxon>
    </lineage>
</organism>
<dbReference type="InterPro" id="IPR027417">
    <property type="entry name" value="P-loop_NTPase"/>
</dbReference>
<keyword evidence="3" id="KW-0813">Transport</keyword>
<evidence type="ECO:0000256" key="8">
    <source>
        <dbReference type="SAM" id="MobiDB-lite"/>
    </source>
</evidence>
<evidence type="ECO:0000256" key="7">
    <source>
        <dbReference type="ARBA" id="ARBA00023136"/>
    </source>
</evidence>
<dbReference type="NCBIfam" id="NF007739">
    <property type="entry name" value="PRK10419.1"/>
    <property type="match status" value="2"/>
</dbReference>
<dbReference type="SUPFAM" id="SSF52540">
    <property type="entry name" value="P-loop containing nucleoside triphosphate hydrolases"/>
    <property type="match status" value="2"/>
</dbReference>
<comment type="similarity">
    <text evidence="2">Belongs to the ABC transporter superfamily.</text>
</comment>
<dbReference type="PROSITE" id="PS00211">
    <property type="entry name" value="ABC_TRANSPORTER_1"/>
    <property type="match status" value="2"/>
</dbReference>
<name>A0ABY7SWG4_9RHOB</name>
<evidence type="ECO:0000256" key="3">
    <source>
        <dbReference type="ARBA" id="ARBA00022448"/>
    </source>
</evidence>
<dbReference type="SMART" id="SM00382">
    <property type="entry name" value="AAA"/>
    <property type="match status" value="2"/>
</dbReference>
<evidence type="ECO:0000259" key="9">
    <source>
        <dbReference type="PROSITE" id="PS50893"/>
    </source>
</evidence>
<evidence type="ECO:0000313" key="10">
    <source>
        <dbReference type="EMBL" id="WCR11385.1"/>
    </source>
</evidence>
<feature type="compositionally biased region" description="Basic and acidic residues" evidence="8">
    <location>
        <begin position="236"/>
        <end position="246"/>
    </location>
</feature>
<evidence type="ECO:0000256" key="2">
    <source>
        <dbReference type="ARBA" id="ARBA00005417"/>
    </source>
</evidence>
<dbReference type="GO" id="GO:0005524">
    <property type="term" value="F:ATP binding"/>
    <property type="evidence" value="ECO:0007669"/>
    <property type="project" value="UniProtKB-KW"/>
</dbReference>
<dbReference type="InterPro" id="IPR003593">
    <property type="entry name" value="AAA+_ATPase"/>
</dbReference>
<dbReference type="NCBIfam" id="NF008453">
    <property type="entry name" value="PRK11308.1"/>
    <property type="match status" value="2"/>
</dbReference>
<feature type="region of interest" description="Disordered" evidence="8">
    <location>
        <begin position="35"/>
        <end position="204"/>
    </location>
</feature>
<dbReference type="PANTHER" id="PTHR43297">
    <property type="entry name" value="OLIGOPEPTIDE TRANSPORT ATP-BINDING PROTEIN APPD"/>
    <property type="match status" value="1"/>
</dbReference>
<keyword evidence="11" id="KW-1185">Reference proteome</keyword>
<feature type="region of interest" description="Disordered" evidence="8">
    <location>
        <begin position="217"/>
        <end position="266"/>
    </location>
</feature>